<keyword evidence="9" id="KW-1185">Reference proteome</keyword>
<evidence type="ECO:0000313" key="9">
    <source>
        <dbReference type="Proteomes" id="UP000004633"/>
    </source>
</evidence>
<comment type="subcellular location">
    <subcellularLocation>
        <location evidence="1">Membrane</location>
        <topology evidence="1">Multi-pass membrane protein</topology>
    </subcellularLocation>
</comment>
<dbReference type="InterPro" id="IPR004776">
    <property type="entry name" value="Mem_transp_PIN-like"/>
</dbReference>
<keyword evidence="5 7" id="KW-1133">Transmembrane helix</keyword>
<proteinExistence type="predicted"/>
<reference evidence="8 9" key="1">
    <citation type="submission" date="2010-08" db="EMBL/GenBank/DDBJ databases">
        <authorList>
            <person name="Weinstock G."/>
            <person name="Sodergren E."/>
            <person name="Clifton S."/>
            <person name="Fulton L."/>
            <person name="Fulton B."/>
            <person name="Courtney L."/>
            <person name="Fronick C."/>
            <person name="Harrison M."/>
            <person name="Strong C."/>
            <person name="Farmer C."/>
            <person name="Delahaunty K."/>
            <person name="Markovic C."/>
            <person name="Hall O."/>
            <person name="Minx P."/>
            <person name="Tomlinson C."/>
            <person name="Mitreva M."/>
            <person name="Hou S."/>
            <person name="Chen J."/>
            <person name="Wollam A."/>
            <person name="Pepin K.H."/>
            <person name="Johnson M."/>
            <person name="Bhonagiri V."/>
            <person name="Zhang X."/>
            <person name="Suruliraj S."/>
            <person name="Warren W."/>
            <person name="Chinwalla A."/>
            <person name="Mardis E.R."/>
            <person name="Wilson R.K."/>
        </authorList>
    </citation>
    <scope>NUCLEOTIDE SEQUENCE [LARGE SCALE GENOMIC DNA]</scope>
    <source>
        <strain evidence="8 9">F0399</strain>
    </source>
</reference>
<keyword evidence="6 7" id="KW-0472">Membrane</keyword>
<sequence>MAVFQQMLIFTLLVMAGLYARHKRLVTDESQAQISGIVVRIAYPAIILSGAITDEPHVTGTELLFTFGVTLALLIFLLAGAWILPRILRYEKKYYTVVNLMTMFSSIGFMGVPMIDALYGKGALIYITVFLIPFNLLFYSYAMTAIKGGAGSGFRLRDVLNEGMLACFLAVPLYLANVQVPYALQATLHMLGAMTAPLAMLLMGALLADMDWRGMFSDVRIWAFSLVKMIILPAAVVLALGRFVDSPVLLGVCMAAIATPVGNGLALLAAMYNKEAYPVSMKGITLTTLVAPITMPIAYWLAGLA</sequence>
<dbReference type="EMBL" id="AECV01000004">
    <property type="protein sequence ID" value="EFW30327.1"/>
    <property type="molecule type" value="Genomic_DNA"/>
</dbReference>
<name>E7N0H6_9FIRM</name>
<feature type="transmembrane region" description="Helical" evidence="7">
    <location>
        <begin position="249"/>
        <end position="272"/>
    </location>
</feature>
<dbReference type="PANTHER" id="PTHR36838:SF1">
    <property type="entry name" value="SLR1864 PROTEIN"/>
    <property type="match status" value="1"/>
</dbReference>
<accession>E7N0H6</accession>
<organism evidence="8 9">
    <name type="scientific">Selenomonas artemidis F0399</name>
    <dbReference type="NCBI Taxonomy" id="749551"/>
    <lineage>
        <taxon>Bacteria</taxon>
        <taxon>Bacillati</taxon>
        <taxon>Bacillota</taxon>
        <taxon>Negativicutes</taxon>
        <taxon>Selenomonadales</taxon>
        <taxon>Selenomonadaceae</taxon>
        <taxon>Selenomonas</taxon>
    </lineage>
</organism>
<dbReference type="HOGENOM" id="CLU_056175_1_1_9"/>
<evidence type="ECO:0000256" key="3">
    <source>
        <dbReference type="ARBA" id="ARBA00022475"/>
    </source>
</evidence>
<feature type="transmembrane region" description="Helical" evidence="7">
    <location>
        <begin position="123"/>
        <end position="142"/>
    </location>
</feature>
<dbReference type="Pfam" id="PF03547">
    <property type="entry name" value="Mem_trans"/>
    <property type="match status" value="2"/>
</dbReference>
<feature type="transmembrane region" description="Helical" evidence="7">
    <location>
        <begin position="6"/>
        <end position="22"/>
    </location>
</feature>
<dbReference type="Proteomes" id="UP000004633">
    <property type="component" value="Unassembled WGS sequence"/>
</dbReference>
<evidence type="ECO:0000256" key="5">
    <source>
        <dbReference type="ARBA" id="ARBA00022989"/>
    </source>
</evidence>
<evidence type="ECO:0000256" key="6">
    <source>
        <dbReference type="ARBA" id="ARBA00023136"/>
    </source>
</evidence>
<keyword evidence="2" id="KW-0813">Transport</keyword>
<dbReference type="AlphaFoldDB" id="E7N0H6"/>
<dbReference type="GO" id="GO:0055085">
    <property type="term" value="P:transmembrane transport"/>
    <property type="evidence" value="ECO:0007669"/>
    <property type="project" value="InterPro"/>
</dbReference>
<comment type="caution">
    <text evidence="8">The sequence shown here is derived from an EMBL/GenBank/DDBJ whole genome shotgun (WGS) entry which is preliminary data.</text>
</comment>
<feature type="transmembrane region" description="Helical" evidence="7">
    <location>
        <begin position="96"/>
        <end position="117"/>
    </location>
</feature>
<feature type="transmembrane region" description="Helical" evidence="7">
    <location>
        <begin position="284"/>
        <end position="302"/>
    </location>
</feature>
<keyword evidence="4 7" id="KW-0812">Transmembrane</keyword>
<evidence type="ECO:0000256" key="1">
    <source>
        <dbReference type="ARBA" id="ARBA00004141"/>
    </source>
</evidence>
<evidence type="ECO:0000256" key="4">
    <source>
        <dbReference type="ARBA" id="ARBA00022692"/>
    </source>
</evidence>
<evidence type="ECO:0000256" key="2">
    <source>
        <dbReference type="ARBA" id="ARBA00022448"/>
    </source>
</evidence>
<dbReference type="STRING" id="749551.HMPREF9555_00476"/>
<protein>
    <submittedName>
        <fullName evidence="8">Transporter, auxin efflux carrier (AEC) family protein</fullName>
    </submittedName>
</protein>
<feature type="transmembrane region" description="Helical" evidence="7">
    <location>
        <begin position="221"/>
        <end position="243"/>
    </location>
</feature>
<keyword evidence="3" id="KW-1003">Cell membrane</keyword>
<feature type="transmembrane region" description="Helical" evidence="7">
    <location>
        <begin position="64"/>
        <end position="84"/>
    </location>
</feature>
<feature type="transmembrane region" description="Helical" evidence="7">
    <location>
        <begin position="190"/>
        <end position="209"/>
    </location>
</feature>
<gene>
    <name evidence="8" type="ORF">HMPREF9555_00476</name>
</gene>
<feature type="transmembrane region" description="Helical" evidence="7">
    <location>
        <begin position="163"/>
        <end position="184"/>
    </location>
</feature>
<dbReference type="GO" id="GO:0016020">
    <property type="term" value="C:membrane"/>
    <property type="evidence" value="ECO:0007669"/>
    <property type="project" value="UniProtKB-SubCell"/>
</dbReference>
<feature type="transmembrane region" description="Helical" evidence="7">
    <location>
        <begin position="34"/>
        <end position="52"/>
    </location>
</feature>
<evidence type="ECO:0000313" key="8">
    <source>
        <dbReference type="EMBL" id="EFW30327.1"/>
    </source>
</evidence>
<evidence type="ECO:0000256" key="7">
    <source>
        <dbReference type="SAM" id="Phobius"/>
    </source>
</evidence>
<dbReference type="PANTHER" id="PTHR36838">
    <property type="entry name" value="AUXIN EFFLUX CARRIER FAMILY PROTEIN"/>
    <property type="match status" value="1"/>
</dbReference>
<dbReference type="RefSeq" id="WP_009349149.1">
    <property type="nucleotide sequence ID" value="NZ_GL638130.1"/>
</dbReference>